<dbReference type="AlphaFoldDB" id="A0A0A9CV65"/>
<accession>A0A0A9CV65</accession>
<feature type="transmembrane region" description="Helical" evidence="1">
    <location>
        <begin position="17"/>
        <end position="35"/>
    </location>
</feature>
<keyword evidence="1" id="KW-0812">Transmembrane</keyword>
<keyword evidence="1" id="KW-1133">Transmembrane helix</keyword>
<evidence type="ECO:0000256" key="1">
    <source>
        <dbReference type="SAM" id="Phobius"/>
    </source>
</evidence>
<reference evidence="2" key="1">
    <citation type="submission" date="2014-09" db="EMBL/GenBank/DDBJ databases">
        <authorList>
            <person name="Magalhaes I.L.F."/>
            <person name="Oliveira U."/>
            <person name="Santos F.R."/>
            <person name="Vidigal T.H.D.A."/>
            <person name="Brescovit A.D."/>
            <person name="Santos A.J."/>
        </authorList>
    </citation>
    <scope>NUCLEOTIDE SEQUENCE</scope>
    <source>
        <tissue evidence="2">Shoot tissue taken approximately 20 cm above the soil surface</tissue>
    </source>
</reference>
<name>A0A0A9CV65_ARUDO</name>
<organism evidence="2">
    <name type="scientific">Arundo donax</name>
    <name type="common">Giant reed</name>
    <name type="synonym">Donax arundinaceus</name>
    <dbReference type="NCBI Taxonomy" id="35708"/>
    <lineage>
        <taxon>Eukaryota</taxon>
        <taxon>Viridiplantae</taxon>
        <taxon>Streptophyta</taxon>
        <taxon>Embryophyta</taxon>
        <taxon>Tracheophyta</taxon>
        <taxon>Spermatophyta</taxon>
        <taxon>Magnoliopsida</taxon>
        <taxon>Liliopsida</taxon>
        <taxon>Poales</taxon>
        <taxon>Poaceae</taxon>
        <taxon>PACMAD clade</taxon>
        <taxon>Arundinoideae</taxon>
        <taxon>Arundineae</taxon>
        <taxon>Arundo</taxon>
    </lineage>
</organism>
<proteinExistence type="predicted"/>
<reference evidence="2" key="2">
    <citation type="journal article" date="2015" name="Data Brief">
        <title>Shoot transcriptome of the giant reed, Arundo donax.</title>
        <authorList>
            <person name="Barrero R.A."/>
            <person name="Guerrero F.D."/>
            <person name="Moolhuijzen P."/>
            <person name="Goolsby J.A."/>
            <person name="Tidwell J."/>
            <person name="Bellgard S.E."/>
            <person name="Bellgard M.I."/>
        </authorList>
    </citation>
    <scope>NUCLEOTIDE SEQUENCE</scope>
    <source>
        <tissue evidence="2">Shoot tissue taken approximately 20 cm above the soil surface</tissue>
    </source>
</reference>
<protein>
    <submittedName>
        <fullName evidence="2">Uncharacterized protein</fullName>
    </submittedName>
</protein>
<dbReference type="EMBL" id="GBRH01219567">
    <property type="protein sequence ID" value="JAD78328.1"/>
    <property type="molecule type" value="Transcribed_RNA"/>
</dbReference>
<evidence type="ECO:0000313" key="2">
    <source>
        <dbReference type="EMBL" id="JAD78328.1"/>
    </source>
</evidence>
<sequence>MIQFLTNLNVVSAGMDIVLQLVLIVIYFVFLVVLLKARRHPLWKPAEIQ</sequence>
<keyword evidence="1" id="KW-0472">Membrane</keyword>